<keyword evidence="1" id="KW-0131">Cell cycle</keyword>
<dbReference type="PATRIC" id="fig|28037.95.peg.1719"/>
<evidence type="ECO:0000313" key="1">
    <source>
        <dbReference type="EMBL" id="KEQ35162.1"/>
    </source>
</evidence>
<dbReference type="GO" id="GO:0051301">
    <property type="term" value="P:cell division"/>
    <property type="evidence" value="ECO:0007669"/>
    <property type="project" value="UniProtKB-KW"/>
</dbReference>
<organism evidence="1 2">
    <name type="scientific">Streptococcus mitis</name>
    <dbReference type="NCBI Taxonomy" id="28037"/>
    <lineage>
        <taxon>Bacteria</taxon>
        <taxon>Bacillati</taxon>
        <taxon>Bacillota</taxon>
        <taxon>Bacilli</taxon>
        <taxon>Lactobacillales</taxon>
        <taxon>Streptococcaceae</taxon>
        <taxon>Streptococcus</taxon>
        <taxon>Streptococcus mitis group</taxon>
    </lineage>
</organism>
<dbReference type="RefSeq" id="WP_042901505.1">
    <property type="nucleotide sequence ID" value="NZ_JPFU01000013.1"/>
</dbReference>
<dbReference type="InterPro" id="IPR036192">
    <property type="entry name" value="Cell_div_ZapA-like_sf"/>
</dbReference>
<dbReference type="InterPro" id="IPR007838">
    <property type="entry name" value="Cell_div_ZapA-like"/>
</dbReference>
<gene>
    <name evidence="1" type="ORF">SK629_1792</name>
</gene>
<accession>A0A081PWT9</accession>
<dbReference type="Proteomes" id="UP000028090">
    <property type="component" value="Unassembled WGS sequence"/>
</dbReference>
<dbReference type="AlphaFoldDB" id="A0A081PWT9"/>
<evidence type="ECO:0000313" key="2">
    <source>
        <dbReference type="Proteomes" id="UP000028090"/>
    </source>
</evidence>
<dbReference type="Pfam" id="PF05164">
    <property type="entry name" value="ZapA"/>
    <property type="match status" value="1"/>
</dbReference>
<name>A0A081PWT9_STRMT</name>
<reference evidence="1 2" key="1">
    <citation type="submission" date="2014-05" db="EMBL/GenBank/DDBJ databases">
        <authorList>
            <person name="Daugherty S.C."/>
            <person name="Tallon L.J."/>
            <person name="Sadzewicz L."/>
            <person name="Kilian M."/>
            <person name="Tettelin H."/>
        </authorList>
    </citation>
    <scope>NUCLEOTIDE SEQUENCE [LARGE SCALE GENOMIC DNA]</scope>
    <source>
        <strain evidence="1 2">SK629</strain>
    </source>
</reference>
<dbReference type="SUPFAM" id="SSF102829">
    <property type="entry name" value="Cell division protein ZapA-like"/>
    <property type="match status" value="1"/>
</dbReference>
<sequence length="100" mass="11595">MANLNRFKFTFGKKSLTLTSEHDNLFMEEIAKVATEKYQAIKEQMPNADDETIALLLAVNCLSTQLSREIEFDDKEQELEELRHKLVTCKQEQSKIEDSL</sequence>
<dbReference type="EMBL" id="JPFU01000013">
    <property type="protein sequence ID" value="KEQ35162.1"/>
    <property type="molecule type" value="Genomic_DNA"/>
</dbReference>
<comment type="caution">
    <text evidence="1">The sequence shown here is derived from an EMBL/GenBank/DDBJ whole genome shotgun (WGS) entry which is preliminary data.</text>
</comment>
<protein>
    <submittedName>
        <fullName evidence="1">Cell division ZapA family protein</fullName>
    </submittedName>
</protein>
<proteinExistence type="predicted"/>
<dbReference type="OrthoDB" id="2232266at2"/>
<keyword evidence="1" id="KW-0132">Cell division</keyword>